<keyword evidence="3 6" id="KW-1133">Transmembrane helix</keyword>
<dbReference type="InterPro" id="IPR003807">
    <property type="entry name" value="DUF202"/>
</dbReference>
<protein>
    <submittedName>
        <fullName evidence="8">DUF202 domain-containing protein</fullName>
    </submittedName>
</protein>
<sequence length="141" mass="15085">MSPISRHEPAHVTPGPQVTRPATGRRWRPSALRAGTDPDPRFSLANERTFLAWIRTALGAVAAALALQALAGRTDAESTHRVTIVALLVFAVLLTAVALARWFRIEIAMRTGRPLPLPGVVLLMAVFAVVCAATVAAQTFI</sequence>
<reference evidence="8 9" key="1">
    <citation type="submission" date="2020-04" db="EMBL/GenBank/DDBJ databases">
        <title>MicrobeNet Type strains.</title>
        <authorList>
            <person name="Nicholson A.C."/>
        </authorList>
    </citation>
    <scope>NUCLEOTIDE SEQUENCE [LARGE SCALE GENOMIC DNA]</scope>
    <source>
        <strain evidence="8 9">DSM 45078</strain>
    </source>
</reference>
<gene>
    <name evidence="8" type="ORF">HGA13_09910</name>
</gene>
<dbReference type="Pfam" id="PF02656">
    <property type="entry name" value="DUF202"/>
    <property type="match status" value="1"/>
</dbReference>
<keyword evidence="9" id="KW-1185">Reference proteome</keyword>
<evidence type="ECO:0000256" key="6">
    <source>
        <dbReference type="SAM" id="Phobius"/>
    </source>
</evidence>
<evidence type="ECO:0000256" key="2">
    <source>
        <dbReference type="ARBA" id="ARBA00022692"/>
    </source>
</evidence>
<name>A0A846XFJ0_9NOCA</name>
<keyword evidence="2 6" id="KW-0812">Transmembrane</keyword>
<evidence type="ECO:0000259" key="7">
    <source>
        <dbReference type="Pfam" id="PF02656"/>
    </source>
</evidence>
<comment type="caution">
    <text evidence="8">The sequence shown here is derived from an EMBL/GenBank/DDBJ whole genome shotgun (WGS) entry which is preliminary data.</text>
</comment>
<evidence type="ECO:0000256" key="5">
    <source>
        <dbReference type="SAM" id="MobiDB-lite"/>
    </source>
</evidence>
<feature type="domain" description="DUF202" evidence="7">
    <location>
        <begin position="41"/>
        <end position="106"/>
    </location>
</feature>
<feature type="region of interest" description="Disordered" evidence="5">
    <location>
        <begin position="1"/>
        <end position="40"/>
    </location>
</feature>
<accession>A0A846XFJ0</accession>
<comment type="subcellular location">
    <subcellularLocation>
        <location evidence="1">Endomembrane system</location>
        <topology evidence="1">Multi-pass membrane protein</topology>
    </subcellularLocation>
</comment>
<evidence type="ECO:0000313" key="8">
    <source>
        <dbReference type="EMBL" id="NKY33383.1"/>
    </source>
</evidence>
<dbReference type="EMBL" id="JAAXOO010000002">
    <property type="protein sequence ID" value="NKY33383.1"/>
    <property type="molecule type" value="Genomic_DNA"/>
</dbReference>
<organism evidence="8 9">
    <name type="scientific">Nocardia speluncae</name>
    <dbReference type="NCBI Taxonomy" id="419477"/>
    <lineage>
        <taxon>Bacteria</taxon>
        <taxon>Bacillati</taxon>
        <taxon>Actinomycetota</taxon>
        <taxon>Actinomycetes</taxon>
        <taxon>Mycobacteriales</taxon>
        <taxon>Nocardiaceae</taxon>
        <taxon>Nocardia</taxon>
    </lineage>
</organism>
<evidence type="ECO:0000256" key="1">
    <source>
        <dbReference type="ARBA" id="ARBA00004127"/>
    </source>
</evidence>
<feature type="transmembrane region" description="Helical" evidence="6">
    <location>
        <begin position="82"/>
        <end position="103"/>
    </location>
</feature>
<evidence type="ECO:0000256" key="3">
    <source>
        <dbReference type="ARBA" id="ARBA00022989"/>
    </source>
</evidence>
<dbReference type="GO" id="GO:0012505">
    <property type="term" value="C:endomembrane system"/>
    <property type="evidence" value="ECO:0007669"/>
    <property type="project" value="UniProtKB-SubCell"/>
</dbReference>
<evidence type="ECO:0000313" key="9">
    <source>
        <dbReference type="Proteomes" id="UP000565715"/>
    </source>
</evidence>
<dbReference type="Proteomes" id="UP000565715">
    <property type="component" value="Unassembled WGS sequence"/>
</dbReference>
<feature type="transmembrane region" description="Helical" evidence="6">
    <location>
        <begin position="115"/>
        <end position="137"/>
    </location>
</feature>
<dbReference type="RefSeq" id="WP_068039957.1">
    <property type="nucleotide sequence ID" value="NZ_JAAXOO010000002.1"/>
</dbReference>
<dbReference type="AlphaFoldDB" id="A0A846XFJ0"/>
<feature type="compositionally biased region" description="Basic and acidic residues" evidence="5">
    <location>
        <begin position="1"/>
        <end position="10"/>
    </location>
</feature>
<evidence type="ECO:0000256" key="4">
    <source>
        <dbReference type="ARBA" id="ARBA00023136"/>
    </source>
</evidence>
<feature type="transmembrane region" description="Helical" evidence="6">
    <location>
        <begin position="50"/>
        <end position="70"/>
    </location>
</feature>
<proteinExistence type="predicted"/>
<keyword evidence="4 6" id="KW-0472">Membrane</keyword>